<gene>
    <name evidence="1" type="ORF">GLOINDRAFT_10858</name>
</gene>
<accession>U9SQA5</accession>
<name>U9SQA5_RHIID</name>
<organism evidence="1">
    <name type="scientific">Rhizophagus irregularis (strain DAOM 181602 / DAOM 197198 / MUCL 43194)</name>
    <name type="common">Arbuscular mycorrhizal fungus</name>
    <name type="synonym">Glomus intraradices</name>
    <dbReference type="NCBI Taxonomy" id="747089"/>
    <lineage>
        <taxon>Eukaryota</taxon>
        <taxon>Fungi</taxon>
        <taxon>Fungi incertae sedis</taxon>
        <taxon>Mucoromycota</taxon>
        <taxon>Glomeromycotina</taxon>
        <taxon>Glomeromycetes</taxon>
        <taxon>Glomerales</taxon>
        <taxon>Glomeraceae</taxon>
        <taxon>Rhizophagus</taxon>
    </lineage>
</organism>
<evidence type="ECO:0000313" key="1">
    <source>
        <dbReference type="EMBL" id="ERZ98138.1"/>
    </source>
</evidence>
<dbReference type="HOGENOM" id="CLU_2759126_0_0_1"/>
<dbReference type="EMBL" id="KI299027">
    <property type="protein sequence ID" value="ERZ98138.1"/>
    <property type="molecule type" value="Genomic_DNA"/>
</dbReference>
<sequence>MLSKLGETLHITTRKMKQYYDITGHPLNNQNFCVNYYSSNRLYLLEIWYNERNHRLRTGRTKGPKNNEIE</sequence>
<dbReference type="AlphaFoldDB" id="U9SQA5"/>
<proteinExistence type="predicted"/>
<protein>
    <submittedName>
        <fullName evidence="1">Uncharacterized protein</fullName>
    </submittedName>
</protein>
<reference evidence="1" key="1">
    <citation type="submission" date="2013-07" db="EMBL/GenBank/DDBJ databases">
        <title>The genome of an arbuscular mycorrhizal fungus provides insights into the evolution of the oldest plant symbiosis.</title>
        <authorList>
            <consortium name="DOE Joint Genome Institute"/>
            <person name="Tisserant E."/>
            <person name="Malbreil M."/>
            <person name="Kuo A."/>
            <person name="Kohler A."/>
            <person name="Symeonidi A."/>
            <person name="Balestrini R."/>
            <person name="Charron P."/>
            <person name="Duensing N."/>
            <person name="Frei-dit-Frey N."/>
            <person name="Gianinazzi-Pearson V."/>
            <person name="Gilbert B."/>
            <person name="Handa Y."/>
            <person name="Hijri M."/>
            <person name="Kaul R."/>
            <person name="Kawaguchi M."/>
            <person name="Krajinski F."/>
            <person name="Lammers P."/>
            <person name="Lapierre D."/>
            <person name="Masclaux F.G."/>
            <person name="Murat C."/>
            <person name="Morin E."/>
            <person name="Ndikumana S."/>
            <person name="Pagni M."/>
            <person name="Petitpierre D."/>
            <person name="Requena N."/>
            <person name="Rosikiewicz P."/>
            <person name="Riley R."/>
            <person name="Saito K."/>
            <person name="San Clemente H."/>
            <person name="Shapiro H."/>
            <person name="van Tuinen D."/>
            <person name="Becard G."/>
            <person name="Bonfante P."/>
            <person name="Paszkowski U."/>
            <person name="Shachar-Hill Y."/>
            <person name="Young J.P."/>
            <person name="Sanders I.R."/>
            <person name="Henrissat B."/>
            <person name="Rensing S.A."/>
            <person name="Grigoriev I.V."/>
            <person name="Corradi N."/>
            <person name="Roux C."/>
            <person name="Martin F."/>
        </authorList>
    </citation>
    <scope>NUCLEOTIDE SEQUENCE</scope>
    <source>
        <strain evidence="1">DAOM 197198</strain>
    </source>
</reference>